<evidence type="ECO:0000313" key="3">
    <source>
        <dbReference type="EMBL" id="KAF4119560.1"/>
    </source>
</evidence>
<protein>
    <submittedName>
        <fullName evidence="3">Acyl-CoA synthetase (AMP-forming)/AMP-acid ligase II</fullName>
    </submittedName>
</protein>
<dbReference type="GO" id="GO:0042759">
    <property type="term" value="P:long-chain fatty acid biosynthetic process"/>
    <property type="evidence" value="ECO:0007669"/>
    <property type="project" value="TreeGrafter"/>
</dbReference>
<comment type="caution">
    <text evidence="3">The sequence shown here is derived from an EMBL/GenBank/DDBJ whole genome shotgun (WGS) entry which is preliminary data.</text>
</comment>
<organism evidence="3 4">
    <name type="scientific">Geosmithia morbida</name>
    <dbReference type="NCBI Taxonomy" id="1094350"/>
    <lineage>
        <taxon>Eukaryota</taxon>
        <taxon>Fungi</taxon>
        <taxon>Dikarya</taxon>
        <taxon>Ascomycota</taxon>
        <taxon>Pezizomycotina</taxon>
        <taxon>Sordariomycetes</taxon>
        <taxon>Hypocreomycetidae</taxon>
        <taxon>Hypocreales</taxon>
        <taxon>Bionectriaceae</taxon>
        <taxon>Geosmithia</taxon>
    </lineage>
</organism>
<dbReference type="GeneID" id="55970918"/>
<dbReference type="PROSITE" id="PS00455">
    <property type="entry name" value="AMP_BINDING"/>
    <property type="match status" value="1"/>
</dbReference>
<dbReference type="PANTHER" id="PTHR24096">
    <property type="entry name" value="LONG-CHAIN-FATTY-ACID--COA LIGASE"/>
    <property type="match status" value="1"/>
</dbReference>
<evidence type="ECO:0000313" key="4">
    <source>
        <dbReference type="Proteomes" id="UP000749293"/>
    </source>
</evidence>
<dbReference type="EMBL" id="JAANYQ010000023">
    <property type="protein sequence ID" value="KAF4119560.1"/>
    <property type="molecule type" value="Genomic_DNA"/>
</dbReference>
<proteinExistence type="predicted"/>
<keyword evidence="4" id="KW-1185">Reference proteome</keyword>
<dbReference type="SUPFAM" id="SSF56801">
    <property type="entry name" value="Acetyl-CoA synthetase-like"/>
    <property type="match status" value="1"/>
</dbReference>
<dbReference type="Pfam" id="PF00501">
    <property type="entry name" value="AMP-binding"/>
    <property type="match status" value="1"/>
</dbReference>
<sequence length="478" mass="52460">MYPAAMLSASRSGIIACGVSPDYTVDELAHALTVSKASCLIATENNWQRACGAADKVGLARDRILCFDEVDGDPSRRSIRSLIRATKERGDASLIAPFQLPPGKTTSQVCAYLGFSSGTTGLPKGVMISHANVIAQCLQVLQLTTPDLDQILAALPFYHITGVMHQLHLPMVLNANVYVLSGFTMERMLRTVEKYKIKELLLVPPILIRLVRERDLVKKYDLSHVRRFTSGAAPLSNEILGLLEKQFPGTGFKQAYGMTESCSCVTLHPPSMYSYRYASRVGGVVASTEVRIVDPETNRDCSAGQPGEIWARGPQITMGYIGNPQATAETFDADGFLHTGDIGYFDSDGLLSVTDRIKEMIKVKGIAVAPAEIENLLLGHPDVVDCAVCGIPDERAGERPKAFVVLHPRHNQSQTSVARDLIEYVKSNKTRHKWISEVEVINEIPKSAAGKILRKKFRQPDRQVGLIVREEKTSSSRL</sequence>
<dbReference type="Gene3D" id="3.30.300.30">
    <property type="match status" value="1"/>
</dbReference>
<name>A0A9P4YPA9_9HYPO</name>
<dbReference type="RefSeq" id="XP_035318212.1">
    <property type="nucleotide sequence ID" value="XM_035466664.1"/>
</dbReference>
<dbReference type="InterPro" id="IPR042099">
    <property type="entry name" value="ANL_N_sf"/>
</dbReference>
<dbReference type="Pfam" id="PF13193">
    <property type="entry name" value="AMP-binding_C"/>
    <property type="match status" value="1"/>
</dbReference>
<dbReference type="AlphaFoldDB" id="A0A9P4YPA9"/>
<accession>A0A9P4YPA9</accession>
<feature type="domain" description="AMP-binding enzyme C-terminal" evidence="2">
    <location>
        <begin position="372"/>
        <end position="451"/>
    </location>
</feature>
<feature type="domain" description="AMP-dependent synthetase/ligase" evidence="1">
    <location>
        <begin position="2"/>
        <end position="320"/>
    </location>
</feature>
<dbReference type="GO" id="GO:0004467">
    <property type="term" value="F:long-chain fatty acid-CoA ligase activity"/>
    <property type="evidence" value="ECO:0007669"/>
    <property type="project" value="TreeGrafter"/>
</dbReference>
<dbReference type="GO" id="GO:0005737">
    <property type="term" value="C:cytoplasm"/>
    <property type="evidence" value="ECO:0007669"/>
    <property type="project" value="TreeGrafter"/>
</dbReference>
<evidence type="ECO:0000259" key="2">
    <source>
        <dbReference type="Pfam" id="PF13193"/>
    </source>
</evidence>
<dbReference type="PANTHER" id="PTHR24096:SF391">
    <property type="entry name" value="LONG-CHAIN-FATTY-ACID--COA LIGASE HEIMDALL-RELATED"/>
    <property type="match status" value="1"/>
</dbReference>
<dbReference type="InterPro" id="IPR045851">
    <property type="entry name" value="AMP-bd_C_sf"/>
</dbReference>
<evidence type="ECO:0000259" key="1">
    <source>
        <dbReference type="Pfam" id="PF00501"/>
    </source>
</evidence>
<dbReference type="OrthoDB" id="6509636at2759"/>
<dbReference type="InterPro" id="IPR000873">
    <property type="entry name" value="AMP-dep_synth/lig_dom"/>
</dbReference>
<gene>
    <name evidence="3" type="ORF">GMORB2_4690</name>
</gene>
<dbReference type="Proteomes" id="UP000749293">
    <property type="component" value="Unassembled WGS sequence"/>
</dbReference>
<keyword evidence="3" id="KW-0436">Ligase</keyword>
<dbReference type="InterPro" id="IPR025110">
    <property type="entry name" value="AMP-bd_C"/>
</dbReference>
<dbReference type="Gene3D" id="3.40.50.12780">
    <property type="entry name" value="N-terminal domain of ligase-like"/>
    <property type="match status" value="1"/>
</dbReference>
<reference evidence="3" key="1">
    <citation type="submission" date="2020-03" db="EMBL/GenBank/DDBJ databases">
        <title>Site-based positive gene gene selection in Geosmithia morbida across the United States reveals a broad range of putative effectors and factors for local host and environmental adapation.</title>
        <authorList>
            <person name="Onufrak A."/>
            <person name="Murdoch R.W."/>
            <person name="Gazis R."/>
            <person name="Huff M."/>
            <person name="Staton M."/>
            <person name="Klingeman W."/>
            <person name="Hadziabdic D."/>
        </authorList>
    </citation>
    <scope>NUCLEOTIDE SEQUENCE</scope>
    <source>
        <strain evidence="3">1262</strain>
    </source>
</reference>
<dbReference type="InterPro" id="IPR020845">
    <property type="entry name" value="AMP-binding_CS"/>
</dbReference>